<protein>
    <submittedName>
        <fullName evidence="3">Uncharacterized protein LOC104212804</fullName>
    </submittedName>
</protein>
<name>A0A1U7UWP7_NICSY</name>
<dbReference type="STRING" id="4096.A0A1U7UWP7"/>
<sequence>MGEESSKPNDFHTKDTIVSEKLSEEAASLVNLRFRRDSVGPNFPIQHDVKDSFSGLICGCLKVHSVLPGKISCILSVKPAISIQASQSPLLSVDSPSPCSDSETTR</sequence>
<gene>
    <name evidence="3" type="primary">LOC104212804</name>
</gene>
<dbReference type="RefSeq" id="XP_009760457.1">
    <property type="nucleotide sequence ID" value="XM_009762155.1"/>
</dbReference>
<evidence type="ECO:0000313" key="3">
    <source>
        <dbReference type="RefSeq" id="XP_009760457.1"/>
    </source>
</evidence>
<accession>A0A1U7UWP7</accession>
<feature type="region of interest" description="Disordered" evidence="1">
    <location>
        <begin position="87"/>
        <end position="106"/>
    </location>
</feature>
<dbReference type="Proteomes" id="UP000189701">
    <property type="component" value="Unplaced"/>
</dbReference>
<evidence type="ECO:0000256" key="1">
    <source>
        <dbReference type="SAM" id="MobiDB-lite"/>
    </source>
</evidence>
<reference evidence="2" key="1">
    <citation type="journal article" date="2013" name="Genome Biol.">
        <title>Reference genomes and transcriptomes of Nicotiana sylvestris and Nicotiana tomentosiformis.</title>
        <authorList>
            <person name="Sierro N."/>
            <person name="Battey J.N."/>
            <person name="Ouadi S."/>
            <person name="Bovet L."/>
            <person name="Goepfert S."/>
            <person name="Bakaher N."/>
            <person name="Peitsch M.C."/>
            <person name="Ivanov N.V."/>
        </authorList>
    </citation>
    <scope>NUCLEOTIDE SEQUENCE [LARGE SCALE GENOMIC DNA]</scope>
</reference>
<reference evidence="3" key="2">
    <citation type="submission" date="2025-08" db="UniProtKB">
        <authorList>
            <consortium name="RefSeq"/>
        </authorList>
    </citation>
    <scope>IDENTIFICATION</scope>
    <source>
        <tissue evidence="3">Leaf</tissue>
    </source>
</reference>
<organism evidence="2 3">
    <name type="scientific">Nicotiana sylvestris</name>
    <name type="common">Wood tobacco</name>
    <name type="synonym">South American tobacco</name>
    <dbReference type="NCBI Taxonomy" id="4096"/>
    <lineage>
        <taxon>Eukaryota</taxon>
        <taxon>Viridiplantae</taxon>
        <taxon>Streptophyta</taxon>
        <taxon>Embryophyta</taxon>
        <taxon>Tracheophyta</taxon>
        <taxon>Spermatophyta</taxon>
        <taxon>Magnoliopsida</taxon>
        <taxon>eudicotyledons</taxon>
        <taxon>Gunneridae</taxon>
        <taxon>Pentapetalae</taxon>
        <taxon>asterids</taxon>
        <taxon>lamiids</taxon>
        <taxon>Solanales</taxon>
        <taxon>Solanaceae</taxon>
        <taxon>Nicotianoideae</taxon>
        <taxon>Nicotianeae</taxon>
        <taxon>Nicotiana</taxon>
    </lineage>
</organism>
<proteinExistence type="predicted"/>
<evidence type="ECO:0000313" key="2">
    <source>
        <dbReference type="Proteomes" id="UP000189701"/>
    </source>
</evidence>
<keyword evidence="2" id="KW-1185">Reference proteome</keyword>
<dbReference type="AlphaFoldDB" id="A0A1U7UWP7"/>